<dbReference type="InterPro" id="IPR002716">
    <property type="entry name" value="PIN_dom"/>
</dbReference>
<protein>
    <submittedName>
        <fullName evidence="3">Uncharacterized conserved protein YacL, contains PIN and TRAM domains</fullName>
    </submittedName>
</protein>
<evidence type="ECO:0000256" key="1">
    <source>
        <dbReference type="SAM" id="Phobius"/>
    </source>
</evidence>
<dbReference type="PANTHER" id="PTHR11603">
    <property type="entry name" value="AAA FAMILY ATPASE"/>
    <property type="match status" value="1"/>
</dbReference>
<organism evidence="3 4">
    <name type="scientific">Prosthecobacter debontii</name>
    <dbReference type="NCBI Taxonomy" id="48467"/>
    <lineage>
        <taxon>Bacteria</taxon>
        <taxon>Pseudomonadati</taxon>
        <taxon>Verrucomicrobiota</taxon>
        <taxon>Verrucomicrobiia</taxon>
        <taxon>Verrucomicrobiales</taxon>
        <taxon>Verrucomicrobiaceae</taxon>
        <taxon>Prosthecobacter</taxon>
    </lineage>
</organism>
<dbReference type="STRING" id="48467.SAMN02745166_04274"/>
<dbReference type="RefSeq" id="WP_176159585.1">
    <property type="nucleotide sequence ID" value="NZ_FUYE01000018.1"/>
</dbReference>
<gene>
    <name evidence="3" type="ORF">SAMN02745166_04274</name>
</gene>
<dbReference type="InterPro" id="IPR029060">
    <property type="entry name" value="PIN-like_dom_sf"/>
</dbReference>
<dbReference type="CDD" id="cd09877">
    <property type="entry name" value="PIN_YacL-like"/>
    <property type="match status" value="1"/>
</dbReference>
<keyword evidence="1" id="KW-1133">Transmembrane helix</keyword>
<evidence type="ECO:0000313" key="3">
    <source>
        <dbReference type="EMBL" id="SKB05453.1"/>
    </source>
</evidence>
<reference evidence="4" key="1">
    <citation type="submission" date="2017-02" db="EMBL/GenBank/DDBJ databases">
        <authorList>
            <person name="Varghese N."/>
            <person name="Submissions S."/>
        </authorList>
    </citation>
    <scope>NUCLEOTIDE SEQUENCE [LARGE SCALE GENOMIC DNA]</scope>
    <source>
        <strain evidence="4">ATCC 700200</strain>
    </source>
</reference>
<dbReference type="SMART" id="SM00670">
    <property type="entry name" value="PINc"/>
    <property type="match status" value="1"/>
</dbReference>
<accession>A0A1T4YUU7</accession>
<sequence length="338" mass="37176">MWSIRLIRALFFAFFVFTGITVALGFQQPAWLGAVSGATAMGLILALDTLFVRLTLRDFSQGTFGLAIGLFCAWLITRIGVFQLGYFQAMAEGDALRNGVEILIYTTFAYFGITFALRSDRDQFALLIPYVRFRRDGSEGEPLLLDTNIIIDGRVPAVVKTGFLSGALVVPRFVLDELQRLADSTEPQKALRGKRGLEIMEQMRTMEELSISIHEEAPGPHRDQSVDNRLVSTARELNARLLTNDENLAKIARLRGILVLSFNDLAVALLPQLNPGDELTLTLTKQGKDKHQAVGYLADGTMIVVNQAVQCIGQTVEVSISGALPTSAGRLIFAELKK</sequence>
<keyword evidence="1" id="KW-0472">Membrane</keyword>
<dbReference type="EMBL" id="FUYE01000018">
    <property type="protein sequence ID" value="SKB05453.1"/>
    <property type="molecule type" value="Genomic_DNA"/>
</dbReference>
<dbReference type="InterPro" id="IPR052041">
    <property type="entry name" value="Nucleic_acid_metab_PIN/TRAM"/>
</dbReference>
<evidence type="ECO:0000313" key="4">
    <source>
        <dbReference type="Proteomes" id="UP000190774"/>
    </source>
</evidence>
<feature type="domain" description="PIN" evidence="2">
    <location>
        <begin position="141"/>
        <end position="250"/>
    </location>
</feature>
<feature type="transmembrane region" description="Helical" evidence="1">
    <location>
        <begin position="64"/>
        <end position="87"/>
    </location>
</feature>
<dbReference type="Pfam" id="PF01850">
    <property type="entry name" value="PIN"/>
    <property type="match status" value="1"/>
</dbReference>
<dbReference type="Gene3D" id="3.40.50.1010">
    <property type="entry name" value="5'-nuclease"/>
    <property type="match status" value="1"/>
</dbReference>
<name>A0A1T4YUU7_9BACT</name>
<feature type="transmembrane region" description="Helical" evidence="1">
    <location>
        <begin position="35"/>
        <end position="52"/>
    </location>
</feature>
<dbReference type="SUPFAM" id="SSF88723">
    <property type="entry name" value="PIN domain-like"/>
    <property type="match status" value="1"/>
</dbReference>
<feature type="transmembrane region" description="Helical" evidence="1">
    <location>
        <begin position="99"/>
        <end position="117"/>
    </location>
</feature>
<dbReference type="PANTHER" id="PTHR11603:SF147">
    <property type="entry name" value="MEMBRANE PROTEIN"/>
    <property type="match status" value="1"/>
</dbReference>
<proteinExistence type="predicted"/>
<evidence type="ECO:0000259" key="2">
    <source>
        <dbReference type="SMART" id="SM00670"/>
    </source>
</evidence>
<keyword evidence="4" id="KW-1185">Reference proteome</keyword>
<keyword evidence="1" id="KW-0812">Transmembrane</keyword>
<dbReference type="Proteomes" id="UP000190774">
    <property type="component" value="Unassembled WGS sequence"/>
</dbReference>
<dbReference type="AlphaFoldDB" id="A0A1T4YUU7"/>